<dbReference type="EMBL" id="GBHO01012375">
    <property type="protein sequence ID" value="JAG31229.1"/>
    <property type="molecule type" value="Transcribed_RNA"/>
</dbReference>
<reference evidence="5" key="1">
    <citation type="journal article" date="2014" name="PLoS ONE">
        <title>Transcriptome-Based Identification of ABC Transporters in the Western Tarnished Plant Bug Lygus hesperus.</title>
        <authorList>
            <person name="Hull J.J."/>
            <person name="Chaney K."/>
            <person name="Geib S.M."/>
            <person name="Fabrick J.A."/>
            <person name="Brent C.S."/>
            <person name="Walsh D."/>
            <person name="Lavine L.C."/>
        </authorList>
    </citation>
    <scope>NUCLEOTIDE SEQUENCE</scope>
</reference>
<organism evidence="5">
    <name type="scientific">Lygus hesperus</name>
    <name type="common">Western plant bug</name>
    <dbReference type="NCBI Taxonomy" id="30085"/>
    <lineage>
        <taxon>Eukaryota</taxon>
        <taxon>Metazoa</taxon>
        <taxon>Ecdysozoa</taxon>
        <taxon>Arthropoda</taxon>
        <taxon>Hexapoda</taxon>
        <taxon>Insecta</taxon>
        <taxon>Pterygota</taxon>
        <taxon>Neoptera</taxon>
        <taxon>Paraneoptera</taxon>
        <taxon>Hemiptera</taxon>
        <taxon>Heteroptera</taxon>
        <taxon>Panheteroptera</taxon>
        <taxon>Cimicomorpha</taxon>
        <taxon>Miridae</taxon>
        <taxon>Mirini</taxon>
        <taxon>Lygus</taxon>
    </lineage>
</organism>
<accession>A0A0A9YGA7</accession>
<evidence type="ECO:0000259" key="4">
    <source>
        <dbReference type="Pfam" id="PF13339"/>
    </source>
</evidence>
<dbReference type="Pfam" id="PF13339">
    <property type="entry name" value="AATF-Che1"/>
    <property type="match status" value="1"/>
</dbReference>
<feature type="compositionally biased region" description="Acidic residues" evidence="2">
    <location>
        <begin position="81"/>
        <end position="141"/>
    </location>
</feature>
<comment type="similarity">
    <text evidence="1">Belongs to the AATF family.</text>
</comment>
<dbReference type="InterPro" id="IPR025160">
    <property type="entry name" value="AATF"/>
</dbReference>
<dbReference type="GO" id="GO:0005730">
    <property type="term" value="C:nucleolus"/>
    <property type="evidence" value="ECO:0007669"/>
    <property type="project" value="TreeGrafter"/>
</dbReference>
<proteinExistence type="inferred from homology"/>
<dbReference type="AlphaFoldDB" id="A0A0A9YGA7"/>
<evidence type="ECO:0000256" key="2">
    <source>
        <dbReference type="SAM" id="MobiDB-lite"/>
    </source>
</evidence>
<dbReference type="PANTHER" id="PTHR15565:SF0">
    <property type="entry name" value="PROTEIN AATF"/>
    <property type="match status" value="1"/>
</dbReference>
<dbReference type="GO" id="GO:0006357">
    <property type="term" value="P:regulation of transcription by RNA polymerase II"/>
    <property type="evidence" value="ECO:0007669"/>
    <property type="project" value="TreeGrafter"/>
</dbReference>
<sequence length="524" mass="58754">MSLRKEIEKSLRTEDTEVDAVEDHVMKDSVLEIASADFKEQDVLDLPLTSRKRSGADVGADYPGKPISRKKYGQDVGVALEETDSESVDDGDGEEEPESDNELEDGLMGIEDESAAEEEDQESEDDEDLEEEEESSEDVENESAMVGPEEEGEEVSSPMKMFSTSSTESLEIQKGLAVREQLRIWESLLESRIKFEPALVAANQLYQRDKMTAFISNEKSSGSTDIDSVLRALQELSSSWSRLQEALGGQSVLKPSNKRKSVMDVGNDDSDDESIRSSEASENLSEDDVSDAERKEIKSGPEDAGEPPSKKPKSSQPPSLDQSYADFAPFRDAEITKWNEKAKISSGKAAQKDFSAFDQSILKLIESILFDKYRLVRKTQLKRSDYVIYGQSKVEEEKQEEKEAEEEDGVLAVNKPQGKKEQVYDPEIFDDGDFYQKLLRDFIEGKSTDGGISKHERKLMELHRLRIKMKRKIDTRATKGRKLRYVVHPKLVNYMAPVPSNSFSAEAETQLLKSLFGQTLTSSA</sequence>
<name>A0A0A9YGA7_LYGHE</name>
<dbReference type="PANTHER" id="PTHR15565">
    <property type="entry name" value="AATF PROTEIN APOPTOSIS ANTAGONIZING TRANSCRIPTION FACTOR"/>
    <property type="match status" value="1"/>
</dbReference>
<evidence type="ECO:0000259" key="3">
    <source>
        <dbReference type="Pfam" id="PF08164"/>
    </source>
</evidence>
<dbReference type="InterPro" id="IPR012617">
    <property type="entry name" value="AATF_C"/>
</dbReference>
<feature type="domain" description="Apoptosis-antagonizing transcription factor C-terminal" evidence="3">
    <location>
        <begin position="435"/>
        <end position="516"/>
    </location>
</feature>
<protein>
    <submittedName>
        <fullName evidence="5">Protein AATF</fullName>
    </submittedName>
</protein>
<reference evidence="5" key="2">
    <citation type="submission" date="2014-07" db="EMBL/GenBank/DDBJ databases">
        <authorList>
            <person name="Hull J."/>
        </authorList>
    </citation>
    <scope>NUCLEOTIDE SEQUENCE</scope>
</reference>
<evidence type="ECO:0000256" key="1">
    <source>
        <dbReference type="ARBA" id="ARBA00008966"/>
    </source>
</evidence>
<gene>
    <name evidence="5" type="primary">AATF</name>
    <name evidence="5" type="ORF">CM83_59903</name>
</gene>
<feature type="compositionally biased region" description="Basic and acidic residues" evidence="2">
    <location>
        <begin position="291"/>
        <end position="301"/>
    </location>
</feature>
<dbReference type="Pfam" id="PF08164">
    <property type="entry name" value="TRAUB"/>
    <property type="match status" value="1"/>
</dbReference>
<feature type="region of interest" description="Disordered" evidence="2">
    <location>
        <begin position="247"/>
        <end position="326"/>
    </location>
</feature>
<feature type="domain" description="AATF leucine zipper-containing" evidence="4">
    <location>
        <begin position="171"/>
        <end position="341"/>
    </location>
</feature>
<feature type="region of interest" description="Disordered" evidence="2">
    <location>
        <begin position="45"/>
        <end position="171"/>
    </location>
</feature>
<evidence type="ECO:0000313" key="5">
    <source>
        <dbReference type="EMBL" id="JAG31229.1"/>
    </source>
</evidence>
<dbReference type="InterPro" id="IPR039223">
    <property type="entry name" value="AATF/Bfr2"/>
</dbReference>